<keyword evidence="4" id="KW-1185">Reference proteome</keyword>
<sequence>MGLIFYSRRNEDASHPPPGSNPQSDQKTELIITHVAVDPWMIVVIVVGILIIVTLAMFMCVHYIKSRRRRPAGFQRVKEMSSIHSQKRRLGLVERQTVGDPERDMMIRKSLASRVSLTSSEPISQVSSVSSQEYHLSDPLESQGEITSLREDWKEWEARLQSERRTSNPRGVGLDQHPAFAPYLSVPQPTRMPSPARGGPAVYRHI</sequence>
<dbReference type="Proteomes" id="UP000297716">
    <property type="component" value="Unassembled WGS sequence"/>
</dbReference>
<feature type="compositionally biased region" description="Low complexity" evidence="1">
    <location>
        <begin position="122"/>
        <end position="133"/>
    </location>
</feature>
<keyword evidence="2" id="KW-0812">Transmembrane</keyword>
<proteinExistence type="predicted"/>
<evidence type="ECO:0000313" key="3">
    <source>
        <dbReference type="EMBL" id="TGJ82214.1"/>
    </source>
</evidence>
<evidence type="ECO:0000256" key="1">
    <source>
        <dbReference type="SAM" id="MobiDB-lite"/>
    </source>
</evidence>
<gene>
    <name evidence="3" type="ORF">E0Z10_g6562</name>
</gene>
<dbReference type="EMBL" id="SKBN01000137">
    <property type="protein sequence ID" value="TGJ82214.1"/>
    <property type="molecule type" value="Genomic_DNA"/>
</dbReference>
<keyword evidence="2" id="KW-0472">Membrane</keyword>
<accession>A0A4Z0YE01</accession>
<evidence type="ECO:0000256" key="2">
    <source>
        <dbReference type="SAM" id="Phobius"/>
    </source>
</evidence>
<dbReference type="OrthoDB" id="5222624at2759"/>
<protein>
    <submittedName>
        <fullName evidence="3">Uncharacterized protein</fullName>
    </submittedName>
</protein>
<evidence type="ECO:0000313" key="4">
    <source>
        <dbReference type="Proteomes" id="UP000297716"/>
    </source>
</evidence>
<organism evidence="3 4">
    <name type="scientific">Xylaria hypoxylon</name>
    <dbReference type="NCBI Taxonomy" id="37992"/>
    <lineage>
        <taxon>Eukaryota</taxon>
        <taxon>Fungi</taxon>
        <taxon>Dikarya</taxon>
        <taxon>Ascomycota</taxon>
        <taxon>Pezizomycotina</taxon>
        <taxon>Sordariomycetes</taxon>
        <taxon>Xylariomycetidae</taxon>
        <taxon>Xylariales</taxon>
        <taxon>Xylariaceae</taxon>
        <taxon>Xylaria</taxon>
    </lineage>
</organism>
<reference evidence="3 4" key="1">
    <citation type="submission" date="2019-03" db="EMBL/GenBank/DDBJ databases">
        <title>Draft genome sequence of Xylaria hypoxylon DSM 108379, a ubiquitous saprotrophic-parasitic fungi on hardwood.</title>
        <authorList>
            <person name="Buettner E."/>
            <person name="Leonhardt S."/>
            <person name="Gebauer A.M."/>
            <person name="Liers C."/>
            <person name="Hofrichter M."/>
            <person name="Kellner H."/>
        </authorList>
    </citation>
    <scope>NUCLEOTIDE SEQUENCE [LARGE SCALE GENOMIC DNA]</scope>
    <source>
        <strain evidence="3 4">DSM 108379</strain>
    </source>
</reference>
<dbReference type="AlphaFoldDB" id="A0A4Z0YE01"/>
<feature type="region of interest" description="Disordered" evidence="1">
    <location>
        <begin position="184"/>
        <end position="206"/>
    </location>
</feature>
<comment type="caution">
    <text evidence="3">The sequence shown here is derived from an EMBL/GenBank/DDBJ whole genome shotgun (WGS) entry which is preliminary data.</text>
</comment>
<keyword evidence="2" id="KW-1133">Transmembrane helix</keyword>
<feature type="region of interest" description="Disordered" evidence="1">
    <location>
        <begin position="122"/>
        <end position="143"/>
    </location>
</feature>
<feature type="transmembrane region" description="Helical" evidence="2">
    <location>
        <begin position="40"/>
        <end position="64"/>
    </location>
</feature>
<name>A0A4Z0YE01_9PEZI</name>